<feature type="domain" description="GGDEF" evidence="3">
    <location>
        <begin position="724"/>
        <end position="858"/>
    </location>
</feature>
<dbReference type="InterPro" id="IPR001610">
    <property type="entry name" value="PAC"/>
</dbReference>
<dbReference type="InterPro" id="IPR043128">
    <property type="entry name" value="Rev_trsase/Diguanyl_cyclase"/>
</dbReference>
<dbReference type="PANTHER" id="PTHR44757">
    <property type="entry name" value="DIGUANYLATE CYCLASE DGCP"/>
    <property type="match status" value="1"/>
</dbReference>
<dbReference type="InterPro" id="IPR035965">
    <property type="entry name" value="PAS-like_dom_sf"/>
</dbReference>
<feature type="domain" description="PAS" evidence="1">
    <location>
        <begin position="574"/>
        <end position="637"/>
    </location>
</feature>
<dbReference type="Pfam" id="PF13426">
    <property type="entry name" value="PAS_9"/>
    <property type="match status" value="2"/>
</dbReference>
<dbReference type="SMART" id="SM00267">
    <property type="entry name" value="GGDEF"/>
    <property type="match status" value="1"/>
</dbReference>
<name>A0A7W5Z3V0_9HYPH</name>
<dbReference type="SUPFAM" id="SSF55073">
    <property type="entry name" value="Nucleotide cyclase"/>
    <property type="match status" value="1"/>
</dbReference>
<gene>
    <name evidence="4" type="ORF">FHS81_001349</name>
</gene>
<dbReference type="CDD" id="cd00130">
    <property type="entry name" value="PAS"/>
    <property type="match status" value="3"/>
</dbReference>
<dbReference type="InterPro" id="IPR000014">
    <property type="entry name" value="PAS"/>
</dbReference>
<evidence type="ECO:0000313" key="5">
    <source>
        <dbReference type="Proteomes" id="UP000537592"/>
    </source>
</evidence>
<dbReference type="PANTHER" id="PTHR44757:SF2">
    <property type="entry name" value="BIOFILM ARCHITECTURE MAINTENANCE PROTEIN MBAA"/>
    <property type="match status" value="1"/>
</dbReference>
<reference evidence="4 5" key="1">
    <citation type="submission" date="2020-08" db="EMBL/GenBank/DDBJ databases">
        <title>Genomic Encyclopedia of Type Strains, Phase IV (KMG-IV): sequencing the most valuable type-strain genomes for metagenomic binning, comparative biology and taxonomic classification.</title>
        <authorList>
            <person name="Goeker M."/>
        </authorList>
    </citation>
    <scope>NUCLEOTIDE SEQUENCE [LARGE SCALE GENOMIC DNA]</scope>
    <source>
        <strain evidence="4 5">DSM 28760</strain>
    </source>
</reference>
<dbReference type="InterPro" id="IPR029787">
    <property type="entry name" value="Nucleotide_cyclase"/>
</dbReference>
<feature type="domain" description="PAC" evidence="2">
    <location>
        <begin position="640"/>
        <end position="692"/>
    </location>
</feature>
<evidence type="ECO:0000259" key="2">
    <source>
        <dbReference type="PROSITE" id="PS50113"/>
    </source>
</evidence>
<dbReference type="Pfam" id="PF13188">
    <property type="entry name" value="PAS_8"/>
    <property type="match status" value="1"/>
</dbReference>
<dbReference type="Gene3D" id="3.30.70.270">
    <property type="match status" value="1"/>
</dbReference>
<dbReference type="InterPro" id="IPR052155">
    <property type="entry name" value="Biofilm_reg_signaling"/>
</dbReference>
<dbReference type="RefSeq" id="WP_183751318.1">
    <property type="nucleotide sequence ID" value="NZ_JACICC010000003.1"/>
</dbReference>
<dbReference type="NCBIfam" id="TIGR00254">
    <property type="entry name" value="GGDEF"/>
    <property type="match status" value="1"/>
</dbReference>
<dbReference type="CDD" id="cd01949">
    <property type="entry name" value="GGDEF"/>
    <property type="match status" value="1"/>
</dbReference>
<dbReference type="NCBIfam" id="TIGR00229">
    <property type="entry name" value="sensory_box"/>
    <property type="match status" value="3"/>
</dbReference>
<dbReference type="PROSITE" id="PS50887">
    <property type="entry name" value="GGDEF"/>
    <property type="match status" value="1"/>
</dbReference>
<dbReference type="CDD" id="cd12915">
    <property type="entry name" value="PDC2_DGC_like"/>
    <property type="match status" value="1"/>
</dbReference>
<evidence type="ECO:0000259" key="1">
    <source>
        <dbReference type="PROSITE" id="PS50112"/>
    </source>
</evidence>
<evidence type="ECO:0000259" key="3">
    <source>
        <dbReference type="PROSITE" id="PS50887"/>
    </source>
</evidence>
<organism evidence="4 5">
    <name type="scientific">Pseudochelatococcus contaminans</name>
    <dbReference type="NCBI Taxonomy" id="1538103"/>
    <lineage>
        <taxon>Bacteria</taxon>
        <taxon>Pseudomonadati</taxon>
        <taxon>Pseudomonadota</taxon>
        <taxon>Alphaproteobacteria</taxon>
        <taxon>Hyphomicrobiales</taxon>
        <taxon>Chelatococcaceae</taxon>
        <taxon>Pseudochelatococcus</taxon>
    </lineage>
</organism>
<dbReference type="CDD" id="cd12914">
    <property type="entry name" value="PDC1_DGC_like"/>
    <property type="match status" value="1"/>
</dbReference>
<dbReference type="PROSITE" id="PS50112">
    <property type="entry name" value="PAS"/>
    <property type="match status" value="3"/>
</dbReference>
<protein>
    <submittedName>
        <fullName evidence="4">Diguanylate cyclase (GGDEF)-like protein/PAS domain S-box-containing protein</fullName>
    </submittedName>
</protein>
<dbReference type="Pfam" id="PF00990">
    <property type="entry name" value="GGDEF"/>
    <property type="match status" value="1"/>
</dbReference>
<dbReference type="PROSITE" id="PS50113">
    <property type="entry name" value="PAC"/>
    <property type="match status" value="1"/>
</dbReference>
<feature type="domain" description="PAS" evidence="1">
    <location>
        <begin position="444"/>
        <end position="515"/>
    </location>
</feature>
<dbReference type="SMART" id="SM00091">
    <property type="entry name" value="PAS"/>
    <property type="match status" value="3"/>
</dbReference>
<comment type="caution">
    <text evidence="4">The sequence shown here is derived from an EMBL/GenBank/DDBJ whole genome shotgun (WGS) entry which is preliminary data.</text>
</comment>
<sequence>MKRILRRRIAILTVAGLLTLLAGGAYWTYLDHVHDRIERKAIENGEASAEQLAYSMAEHTSATIRQIDYVLRRLTRQFMSDPGNFSDDVRIAADSFPVLGKVQLTVIGADGRIIYSTVPDWAPIIVDDSEHFKYLSTHDSDELFIGHPIIGRFSKTWYLPFARRMERDGQFAGLIVLSISPQYISQIMRGLDLGPDDSAGLVLLSDGAYLARNNAIESLLGKHVKASRPYLQPGAPETGVFVDESTHDHISRIYAWRRLAGLPLVTFVGLSESAILAPVQETRGSSLVRNAIMLAILVPSTWAAIFFGLHAVAARRQLFESEALYRSLFERNVSIKMIIDPTNGRIVAANPSACAFYGYDHDRLVGMSIAEINQLAQNDVMHNMDLARNGQQEHFLFDHRTASGEIRNVEVYSGTIMQNNQELLYSIIHDVTDKTTLKKRLEESETRYRMLFRTIPEGLIVVDKNGAITDWNTAALSILGVDEKGLKERSAPLSHPTGEPLQKDQYPSMRAIESDKTGGLYFMETAGGKKTWIYANSRRLPPMGENGDISAVVVFSDMSHVISLEESALISHSVFDVVTQALLVTTPDFRTIQINPAFYDLTGYTPQDVLERKLWDLDPPLFASRVNAVIIESLQTRRRWSGEVIVRRKNGTTFRGLLNVIAVYSPDDRLLRYVGLFSDITEQRKQEKERWRQANFDALTDLPNRTLLNDRARQALAQTERKNHVVGILFIDLDKFKPVNDTHGHAVGDILLREVATRMKSCIRAGDTVSRVGGDEFVILLPIVENSVMPRVIADRILTAMNRPFHLPGHDVSINISASIGVACSFDRDHVDAFLKRADDAMYLVKKSGGNGIGIATIDGSYIVAEEATRA</sequence>
<accession>A0A7W5Z3V0</accession>
<proteinExistence type="predicted"/>
<dbReference type="SMART" id="SM00086">
    <property type="entry name" value="PAC"/>
    <property type="match status" value="1"/>
</dbReference>
<dbReference type="AlphaFoldDB" id="A0A7W5Z3V0"/>
<dbReference type="InterPro" id="IPR000160">
    <property type="entry name" value="GGDEF_dom"/>
</dbReference>
<evidence type="ECO:0000313" key="4">
    <source>
        <dbReference type="EMBL" id="MBB3809267.1"/>
    </source>
</evidence>
<dbReference type="Gene3D" id="3.30.450.20">
    <property type="entry name" value="PAS domain"/>
    <property type="match status" value="5"/>
</dbReference>
<keyword evidence="5" id="KW-1185">Reference proteome</keyword>
<feature type="domain" description="PAS" evidence="1">
    <location>
        <begin position="321"/>
        <end position="372"/>
    </location>
</feature>
<dbReference type="InterPro" id="IPR000700">
    <property type="entry name" value="PAS-assoc_C"/>
</dbReference>
<dbReference type="Proteomes" id="UP000537592">
    <property type="component" value="Unassembled WGS sequence"/>
</dbReference>
<dbReference type="SUPFAM" id="SSF55785">
    <property type="entry name" value="PYP-like sensor domain (PAS domain)"/>
    <property type="match status" value="3"/>
</dbReference>
<dbReference type="EMBL" id="JACICC010000003">
    <property type="protein sequence ID" value="MBB3809267.1"/>
    <property type="molecule type" value="Genomic_DNA"/>
</dbReference>